<feature type="transmembrane region" description="Helical" evidence="6">
    <location>
        <begin position="89"/>
        <end position="111"/>
    </location>
</feature>
<sequence>TFLYLFQQLILCLGSTLSIPFILTKLLCADGNQEVTAQLLCISMFMCGVATLLQTTTGVRLGIIQGGSHTFIGPIAAMMALDVWECPTVLLSVIIACILCYILTVTDAIPFDKNNKHFHTRTDSKQDIISSMPWFYFPLPCKQTSSLFQNMQVNFGTPTVSVAGFVGMLGATLSAVIESTGDYFLCARISNAKPPPPHAVNRGHATEGFASFISGLVGAGHGTISYSGNIGEIGITKIASRVVFQTAGAIMVICGLIGKFGAVLSTIPDPIIGGTLTVLFGMVTAAGISTLRFVDMTSSRNAAVLATSLIMGLMIPAWVSKPENRIDTGIDELDQVLQVLMGTAILIGGIIAFILDNTLPGTQEERGILKWLGNTEEDDAEDRVEVNYDIPLVTRLLERVKCCSYFPISPTFHKESVCPCNNRVDENEFTDIQMSEKL</sequence>
<evidence type="ECO:0008006" key="9">
    <source>
        <dbReference type="Google" id="ProtNLM"/>
    </source>
</evidence>
<evidence type="ECO:0000256" key="6">
    <source>
        <dbReference type="SAM" id="Phobius"/>
    </source>
</evidence>
<feature type="transmembrane region" description="Helical" evidence="6">
    <location>
        <begin position="271"/>
        <end position="294"/>
    </location>
</feature>
<gene>
    <name evidence="7" type="ORF">FSP39_005980</name>
</gene>
<evidence type="ECO:0000256" key="5">
    <source>
        <dbReference type="ARBA" id="ARBA00023136"/>
    </source>
</evidence>
<evidence type="ECO:0000256" key="4">
    <source>
        <dbReference type="ARBA" id="ARBA00022989"/>
    </source>
</evidence>
<proteinExistence type="inferred from homology"/>
<dbReference type="Proteomes" id="UP001186944">
    <property type="component" value="Unassembled WGS sequence"/>
</dbReference>
<comment type="subcellular location">
    <subcellularLocation>
        <location evidence="1">Membrane</location>
        <topology evidence="1">Multi-pass membrane protein</topology>
    </subcellularLocation>
</comment>
<keyword evidence="4 6" id="KW-1133">Transmembrane helix</keyword>
<evidence type="ECO:0000256" key="3">
    <source>
        <dbReference type="ARBA" id="ARBA00022692"/>
    </source>
</evidence>
<dbReference type="PANTHER" id="PTHR11119">
    <property type="entry name" value="XANTHINE-URACIL / VITAMIN C PERMEASE FAMILY MEMBER"/>
    <property type="match status" value="1"/>
</dbReference>
<keyword evidence="8" id="KW-1185">Reference proteome</keyword>
<feature type="non-terminal residue" evidence="7">
    <location>
        <position position="1"/>
    </location>
</feature>
<organism evidence="7 8">
    <name type="scientific">Pinctada imbricata</name>
    <name type="common">Atlantic pearl-oyster</name>
    <name type="synonym">Pinctada martensii</name>
    <dbReference type="NCBI Taxonomy" id="66713"/>
    <lineage>
        <taxon>Eukaryota</taxon>
        <taxon>Metazoa</taxon>
        <taxon>Spiralia</taxon>
        <taxon>Lophotrochozoa</taxon>
        <taxon>Mollusca</taxon>
        <taxon>Bivalvia</taxon>
        <taxon>Autobranchia</taxon>
        <taxon>Pteriomorphia</taxon>
        <taxon>Pterioida</taxon>
        <taxon>Pterioidea</taxon>
        <taxon>Pteriidae</taxon>
        <taxon>Pinctada</taxon>
    </lineage>
</organism>
<evidence type="ECO:0000313" key="8">
    <source>
        <dbReference type="Proteomes" id="UP001186944"/>
    </source>
</evidence>
<dbReference type="GO" id="GO:0022857">
    <property type="term" value="F:transmembrane transporter activity"/>
    <property type="evidence" value="ECO:0007669"/>
    <property type="project" value="InterPro"/>
</dbReference>
<dbReference type="EMBL" id="VSWD01000005">
    <property type="protein sequence ID" value="KAK3101738.1"/>
    <property type="molecule type" value="Genomic_DNA"/>
</dbReference>
<feature type="transmembrane region" description="Helical" evidence="6">
    <location>
        <begin position="35"/>
        <end position="53"/>
    </location>
</feature>
<evidence type="ECO:0000256" key="2">
    <source>
        <dbReference type="ARBA" id="ARBA00008821"/>
    </source>
</evidence>
<dbReference type="AlphaFoldDB" id="A0AA88YBC9"/>
<dbReference type="GO" id="GO:0016020">
    <property type="term" value="C:membrane"/>
    <property type="evidence" value="ECO:0007669"/>
    <property type="project" value="UniProtKB-SubCell"/>
</dbReference>
<accession>A0AA88YBC9</accession>
<keyword evidence="5 6" id="KW-0472">Membrane</keyword>
<comment type="caution">
    <text evidence="7">The sequence shown here is derived from an EMBL/GenBank/DDBJ whole genome shotgun (WGS) entry which is preliminary data.</text>
</comment>
<reference evidence="7" key="1">
    <citation type="submission" date="2019-08" db="EMBL/GenBank/DDBJ databases">
        <title>The improved chromosome-level genome for the pearl oyster Pinctada fucata martensii using PacBio sequencing and Hi-C.</title>
        <authorList>
            <person name="Zheng Z."/>
        </authorList>
    </citation>
    <scope>NUCLEOTIDE SEQUENCE</scope>
    <source>
        <strain evidence="7">ZZ-2019</strain>
        <tissue evidence="7">Adductor muscle</tissue>
    </source>
</reference>
<feature type="transmembrane region" description="Helical" evidence="6">
    <location>
        <begin position="6"/>
        <end position="23"/>
    </location>
</feature>
<keyword evidence="3 6" id="KW-0812">Transmembrane</keyword>
<evidence type="ECO:0000256" key="1">
    <source>
        <dbReference type="ARBA" id="ARBA00004141"/>
    </source>
</evidence>
<comment type="similarity">
    <text evidence="2">Belongs to the nucleobase:cation symporter-2 (NCS2) (TC 2.A.40) family.</text>
</comment>
<feature type="transmembrane region" description="Helical" evidence="6">
    <location>
        <begin position="242"/>
        <end position="265"/>
    </location>
</feature>
<dbReference type="Pfam" id="PF00860">
    <property type="entry name" value="Xan_ur_permease"/>
    <property type="match status" value="1"/>
</dbReference>
<dbReference type="InterPro" id="IPR006043">
    <property type="entry name" value="NCS2"/>
</dbReference>
<feature type="transmembrane region" description="Helical" evidence="6">
    <location>
        <begin position="301"/>
        <end position="319"/>
    </location>
</feature>
<evidence type="ECO:0000313" key="7">
    <source>
        <dbReference type="EMBL" id="KAK3101738.1"/>
    </source>
</evidence>
<name>A0AA88YBC9_PINIB</name>
<protein>
    <recommendedName>
        <fullName evidence="9">Solute carrier family 23 member 1</fullName>
    </recommendedName>
</protein>
<feature type="transmembrane region" description="Helical" evidence="6">
    <location>
        <begin position="339"/>
        <end position="359"/>
    </location>
</feature>